<reference evidence="1 2" key="1">
    <citation type="journal article" date="2019" name="Int. J. Syst. Evol. Microbiol.">
        <title>The Global Catalogue of Microorganisms (GCM) 10K type strain sequencing project: providing services to taxonomists for standard genome sequencing and annotation.</title>
        <authorList>
            <consortium name="The Broad Institute Genomics Platform"/>
            <consortium name="The Broad Institute Genome Sequencing Center for Infectious Disease"/>
            <person name="Wu L."/>
            <person name="Ma J."/>
        </authorList>
    </citation>
    <scope>NUCLEOTIDE SEQUENCE [LARGE SCALE GENOMIC DNA]</scope>
    <source>
        <strain evidence="1 2">JCM 15933</strain>
    </source>
</reference>
<name>A0ABN1ZQB2_9ACTN</name>
<keyword evidence="2" id="KW-1185">Reference proteome</keyword>
<evidence type="ECO:0000313" key="2">
    <source>
        <dbReference type="Proteomes" id="UP001501470"/>
    </source>
</evidence>
<evidence type="ECO:0008006" key="3">
    <source>
        <dbReference type="Google" id="ProtNLM"/>
    </source>
</evidence>
<protein>
    <recommendedName>
        <fullName evidence="3">HEAT repeat domain-containing protein</fullName>
    </recommendedName>
</protein>
<gene>
    <name evidence="1" type="ORF">GCM10009827_013150</name>
</gene>
<accession>A0ABN1ZQB2</accession>
<evidence type="ECO:0000313" key="1">
    <source>
        <dbReference type="EMBL" id="GAA1502104.1"/>
    </source>
</evidence>
<organism evidence="1 2">
    <name type="scientific">Dactylosporangium maewongense</name>
    <dbReference type="NCBI Taxonomy" id="634393"/>
    <lineage>
        <taxon>Bacteria</taxon>
        <taxon>Bacillati</taxon>
        <taxon>Actinomycetota</taxon>
        <taxon>Actinomycetes</taxon>
        <taxon>Micromonosporales</taxon>
        <taxon>Micromonosporaceae</taxon>
        <taxon>Dactylosporangium</taxon>
    </lineage>
</organism>
<proteinExistence type="predicted"/>
<comment type="caution">
    <text evidence="1">The sequence shown here is derived from an EMBL/GenBank/DDBJ whole genome shotgun (WGS) entry which is preliminary data.</text>
</comment>
<dbReference type="EMBL" id="BAAAQD010000001">
    <property type="protein sequence ID" value="GAA1502104.1"/>
    <property type="molecule type" value="Genomic_DNA"/>
</dbReference>
<dbReference type="Proteomes" id="UP001501470">
    <property type="component" value="Unassembled WGS sequence"/>
</dbReference>
<sequence length="171" mass="18528">MHTDGRTHGVEEWEFDDDVMERLTASDGLTVEAPAFRPELAQAVVTALRAEYDIDVVVGCLSLGTLPTLLETATAEPDEEARDLLDEVIEQLLSSQPDEGYAAVRQWAAADDSRVRAAGHLGLGRFRAAGDDSWLVGPWRDEDEALVEHGLADPDPAVQTAARTAYLAADE</sequence>